<dbReference type="InterPro" id="IPR000304">
    <property type="entry name" value="Pyrroline-COOH_reductase"/>
</dbReference>
<evidence type="ECO:0000256" key="6">
    <source>
        <dbReference type="ARBA" id="ARBA00022857"/>
    </source>
</evidence>
<evidence type="ECO:0000259" key="12">
    <source>
        <dbReference type="Pfam" id="PF03807"/>
    </source>
</evidence>
<comment type="similarity">
    <text evidence="2 9">Belongs to the pyrroline-5-carboxylate reductase family.</text>
</comment>
<dbReference type="EC" id="1.5.1.2" evidence="9 10"/>
<dbReference type="EMBL" id="JAJEQC010000001">
    <property type="protein sequence ID" value="MCC2135675.1"/>
    <property type="molecule type" value="Genomic_DNA"/>
</dbReference>
<dbReference type="HAMAP" id="MF_01925">
    <property type="entry name" value="P5C_reductase"/>
    <property type="match status" value="1"/>
</dbReference>
<dbReference type="AlphaFoldDB" id="A0AAE3AFA6"/>
<evidence type="ECO:0000256" key="10">
    <source>
        <dbReference type="NCBIfam" id="TIGR00112"/>
    </source>
</evidence>
<comment type="pathway">
    <text evidence="9">Amino-acid biosynthesis; L-proline biosynthesis; L-proline from L-glutamate 5-semialdehyde: step 1/1.</text>
</comment>
<comment type="catalytic activity">
    <reaction evidence="9">
        <text>L-proline + NAD(+) = (S)-1-pyrroline-5-carboxylate + NADH + 2 H(+)</text>
        <dbReference type="Rhea" id="RHEA:14105"/>
        <dbReference type="ChEBI" id="CHEBI:15378"/>
        <dbReference type="ChEBI" id="CHEBI:17388"/>
        <dbReference type="ChEBI" id="CHEBI:57540"/>
        <dbReference type="ChEBI" id="CHEBI:57945"/>
        <dbReference type="ChEBI" id="CHEBI:60039"/>
        <dbReference type="EC" id="1.5.1.2"/>
    </reaction>
</comment>
<comment type="caution">
    <text evidence="14">The sequence shown here is derived from an EMBL/GenBank/DDBJ whole genome shotgun (WGS) entry which is preliminary data.</text>
</comment>
<evidence type="ECO:0000256" key="8">
    <source>
        <dbReference type="ARBA" id="ARBA00058118"/>
    </source>
</evidence>
<feature type="domain" description="Pyrroline-5-carboxylate reductase dimerisation" evidence="13">
    <location>
        <begin position="166"/>
        <end position="270"/>
    </location>
</feature>
<dbReference type="PANTHER" id="PTHR11645">
    <property type="entry name" value="PYRROLINE-5-CARBOXYLATE REDUCTASE"/>
    <property type="match status" value="1"/>
</dbReference>
<keyword evidence="7 9" id="KW-0560">Oxidoreductase</keyword>
<evidence type="ECO:0000313" key="14">
    <source>
        <dbReference type="EMBL" id="MCC2135675.1"/>
    </source>
</evidence>
<keyword evidence="15" id="KW-1185">Reference proteome</keyword>
<evidence type="ECO:0000256" key="2">
    <source>
        <dbReference type="ARBA" id="ARBA00005525"/>
    </source>
</evidence>
<evidence type="ECO:0000256" key="5">
    <source>
        <dbReference type="ARBA" id="ARBA00022650"/>
    </source>
</evidence>
<reference evidence="14" key="1">
    <citation type="submission" date="2021-10" db="EMBL/GenBank/DDBJ databases">
        <title>Anaerobic single-cell dispensing facilitates the cultivation of human gut bacteria.</title>
        <authorList>
            <person name="Afrizal A."/>
        </authorList>
    </citation>
    <scope>NUCLEOTIDE SEQUENCE</scope>
    <source>
        <strain evidence="14">CLA-AA-H250</strain>
    </source>
</reference>
<dbReference type="InterPro" id="IPR036291">
    <property type="entry name" value="NAD(P)-bd_dom_sf"/>
</dbReference>
<gene>
    <name evidence="9 14" type="primary">proC</name>
    <name evidence="14" type="ORF">LKD31_01415</name>
</gene>
<dbReference type="Gene3D" id="3.40.50.720">
    <property type="entry name" value="NAD(P)-binding Rossmann-like Domain"/>
    <property type="match status" value="1"/>
</dbReference>
<dbReference type="PIRSF" id="PIRSF000193">
    <property type="entry name" value="Pyrrol-5-carb_rd"/>
    <property type="match status" value="1"/>
</dbReference>
<dbReference type="Pfam" id="PF03807">
    <property type="entry name" value="F420_oxidored"/>
    <property type="match status" value="1"/>
</dbReference>
<feature type="binding site" evidence="11">
    <location>
        <begin position="9"/>
        <end position="14"/>
    </location>
    <ligand>
        <name>NADP(+)</name>
        <dbReference type="ChEBI" id="CHEBI:58349"/>
    </ligand>
</feature>
<name>A0AAE3AFA6_9FIRM</name>
<evidence type="ECO:0000256" key="1">
    <source>
        <dbReference type="ARBA" id="ARBA00004496"/>
    </source>
</evidence>
<evidence type="ECO:0000256" key="3">
    <source>
        <dbReference type="ARBA" id="ARBA00022490"/>
    </source>
</evidence>
<comment type="function">
    <text evidence="8 9">Catalyzes the reduction of 1-pyrroline-5-carboxylate (PCA) to L-proline.</text>
</comment>
<evidence type="ECO:0000313" key="15">
    <source>
        <dbReference type="Proteomes" id="UP001199424"/>
    </source>
</evidence>
<dbReference type="SUPFAM" id="SSF51735">
    <property type="entry name" value="NAD(P)-binding Rossmann-fold domains"/>
    <property type="match status" value="1"/>
</dbReference>
<proteinExistence type="inferred from homology"/>
<dbReference type="FunFam" id="3.40.50.720:FF:000190">
    <property type="entry name" value="Pyrroline-5-carboxylate reductase"/>
    <property type="match status" value="1"/>
</dbReference>
<dbReference type="GO" id="GO:0055129">
    <property type="term" value="P:L-proline biosynthetic process"/>
    <property type="evidence" value="ECO:0007669"/>
    <property type="project" value="UniProtKB-UniRule"/>
</dbReference>
<dbReference type="Proteomes" id="UP001199424">
    <property type="component" value="Unassembled WGS sequence"/>
</dbReference>
<comment type="catalytic activity">
    <reaction evidence="9">
        <text>L-proline + NADP(+) = (S)-1-pyrroline-5-carboxylate + NADPH + 2 H(+)</text>
        <dbReference type="Rhea" id="RHEA:14109"/>
        <dbReference type="ChEBI" id="CHEBI:15378"/>
        <dbReference type="ChEBI" id="CHEBI:17388"/>
        <dbReference type="ChEBI" id="CHEBI:57783"/>
        <dbReference type="ChEBI" id="CHEBI:58349"/>
        <dbReference type="ChEBI" id="CHEBI:60039"/>
        <dbReference type="EC" id="1.5.1.2"/>
    </reaction>
</comment>
<dbReference type="Pfam" id="PF14748">
    <property type="entry name" value="P5CR_dimer"/>
    <property type="match status" value="1"/>
</dbReference>
<feature type="domain" description="Pyrroline-5-carboxylate reductase catalytic N-terminal" evidence="12">
    <location>
        <begin position="5"/>
        <end position="103"/>
    </location>
</feature>
<dbReference type="Gene3D" id="1.10.3730.10">
    <property type="entry name" value="ProC C-terminal domain-like"/>
    <property type="match status" value="1"/>
</dbReference>
<dbReference type="InterPro" id="IPR028939">
    <property type="entry name" value="P5C_Rdtase_cat_N"/>
</dbReference>
<keyword evidence="5 9" id="KW-0641">Proline biosynthesis</keyword>
<dbReference type="InterPro" id="IPR029036">
    <property type="entry name" value="P5CR_dimer"/>
</dbReference>
<dbReference type="RefSeq" id="WP_308448303.1">
    <property type="nucleotide sequence ID" value="NZ_JAJEQC010000001.1"/>
</dbReference>
<keyword evidence="3 9" id="KW-0963">Cytoplasm</keyword>
<dbReference type="GO" id="GO:0005737">
    <property type="term" value="C:cytoplasm"/>
    <property type="evidence" value="ECO:0007669"/>
    <property type="project" value="UniProtKB-SubCell"/>
</dbReference>
<evidence type="ECO:0000256" key="9">
    <source>
        <dbReference type="HAMAP-Rule" id="MF_01925"/>
    </source>
</evidence>
<dbReference type="NCBIfam" id="TIGR00112">
    <property type="entry name" value="proC"/>
    <property type="match status" value="1"/>
</dbReference>
<dbReference type="InterPro" id="IPR008927">
    <property type="entry name" value="6-PGluconate_DH-like_C_sf"/>
</dbReference>
<comment type="subcellular location">
    <subcellularLocation>
        <location evidence="1 9">Cytoplasm</location>
    </subcellularLocation>
</comment>
<evidence type="ECO:0000256" key="7">
    <source>
        <dbReference type="ARBA" id="ARBA00023002"/>
    </source>
</evidence>
<organism evidence="14 15">
    <name type="scientific">Hominenteromicrobium mulieris</name>
    <dbReference type="NCBI Taxonomy" id="2885357"/>
    <lineage>
        <taxon>Bacteria</taxon>
        <taxon>Bacillati</taxon>
        <taxon>Bacillota</taxon>
        <taxon>Clostridia</taxon>
        <taxon>Eubacteriales</taxon>
        <taxon>Oscillospiraceae</taxon>
        <taxon>Hominenteromicrobium</taxon>
    </lineage>
</organism>
<keyword evidence="4 9" id="KW-0028">Amino-acid biosynthesis</keyword>
<dbReference type="SUPFAM" id="SSF48179">
    <property type="entry name" value="6-phosphogluconate dehydrogenase C-terminal domain-like"/>
    <property type="match status" value="1"/>
</dbReference>
<dbReference type="GO" id="GO:0004735">
    <property type="term" value="F:pyrroline-5-carboxylate reductase activity"/>
    <property type="evidence" value="ECO:0007669"/>
    <property type="project" value="UniProtKB-UniRule"/>
</dbReference>
<evidence type="ECO:0000256" key="11">
    <source>
        <dbReference type="PIRSR" id="PIRSR000193-1"/>
    </source>
</evidence>
<keyword evidence="6 9" id="KW-0521">NADP</keyword>
<evidence type="ECO:0000256" key="4">
    <source>
        <dbReference type="ARBA" id="ARBA00022605"/>
    </source>
</evidence>
<dbReference type="PANTHER" id="PTHR11645:SF0">
    <property type="entry name" value="PYRROLINE-5-CARBOXYLATE REDUCTASE 3"/>
    <property type="match status" value="1"/>
</dbReference>
<dbReference type="FunFam" id="1.10.3730.10:FF:000001">
    <property type="entry name" value="Pyrroline-5-carboxylate reductase"/>
    <property type="match status" value="1"/>
</dbReference>
<sequence length="272" mass="29055">MKNGKLGFIGIGNMASAIIGGILSSGTFPVGDIYMYNPHAEKMQRFTESGCVACTSAEEVTELCDTVFLCVKPQIFPEVLRVIAPTVAKKNADDVVIVSIAAGVTFKNLQDALGADRRYVRAMPNTPLLLGEGATALCRTSNVPEEDFARVRSAFSCCGVTQEIDEAQMNAVIAVSGSSPAYLYLLAKLTCDYAAQQGIDPKTALTLFCQTMKGSADMLLNSGKDPQALMDMVTSKGGTTFALLNVLKEQGFNEAMISSFEACTHRAEELSM</sequence>
<protein>
    <recommendedName>
        <fullName evidence="9 10">Pyrroline-5-carboxylate reductase</fullName>
        <shortName evidence="9">P5C reductase</shortName>
        <shortName evidence="9">P5CR</shortName>
        <ecNumber evidence="9 10">1.5.1.2</ecNumber>
    </recommendedName>
    <alternativeName>
        <fullName evidence="9">PCA reductase</fullName>
    </alternativeName>
</protein>
<evidence type="ECO:0000259" key="13">
    <source>
        <dbReference type="Pfam" id="PF14748"/>
    </source>
</evidence>
<accession>A0AAE3AFA6</accession>